<evidence type="ECO:0000259" key="7">
    <source>
        <dbReference type="PROSITE" id="PS51032"/>
    </source>
</evidence>
<keyword evidence="5" id="KW-0539">Nucleus</keyword>
<dbReference type="HOGENOM" id="CLU_046619_2_1_1"/>
<feature type="domain" description="AP2/ERF" evidence="7">
    <location>
        <begin position="26"/>
        <end position="65"/>
    </location>
</feature>
<evidence type="ECO:0000313" key="8">
    <source>
        <dbReference type="EnsemblProtists" id="EOD34268"/>
    </source>
</evidence>
<evidence type="ECO:0000256" key="3">
    <source>
        <dbReference type="ARBA" id="ARBA00023125"/>
    </source>
</evidence>
<dbReference type="RefSeq" id="XP_005786697.1">
    <property type="nucleotide sequence ID" value="XM_005786640.1"/>
</dbReference>
<dbReference type="GO" id="GO:0003677">
    <property type="term" value="F:DNA binding"/>
    <property type="evidence" value="ECO:0007669"/>
    <property type="project" value="UniProtKB-KW"/>
</dbReference>
<keyword evidence="4" id="KW-0804">Transcription</keyword>
<keyword evidence="3" id="KW-0238">DNA-binding</keyword>
<feature type="region of interest" description="Disordered" evidence="6">
    <location>
        <begin position="81"/>
        <end position="128"/>
    </location>
</feature>
<evidence type="ECO:0000256" key="6">
    <source>
        <dbReference type="SAM" id="MobiDB-lite"/>
    </source>
</evidence>
<dbReference type="PaxDb" id="2903-EOD34268"/>
<feature type="compositionally biased region" description="Low complexity" evidence="6">
    <location>
        <begin position="101"/>
        <end position="111"/>
    </location>
</feature>
<reference evidence="8" key="2">
    <citation type="submission" date="2024-10" db="UniProtKB">
        <authorList>
            <consortium name="EnsemblProtists"/>
        </authorList>
    </citation>
    <scope>IDENTIFICATION</scope>
</reference>
<dbReference type="GO" id="GO:0005634">
    <property type="term" value="C:nucleus"/>
    <property type="evidence" value="ECO:0007669"/>
    <property type="project" value="UniProtKB-SubCell"/>
</dbReference>
<dbReference type="Proteomes" id="UP000013827">
    <property type="component" value="Unassembled WGS sequence"/>
</dbReference>
<dbReference type="GeneID" id="17279539"/>
<reference evidence="9" key="1">
    <citation type="journal article" date="2013" name="Nature">
        <title>Pan genome of the phytoplankton Emiliania underpins its global distribution.</title>
        <authorList>
            <person name="Read B.A."/>
            <person name="Kegel J."/>
            <person name="Klute M.J."/>
            <person name="Kuo A."/>
            <person name="Lefebvre S.C."/>
            <person name="Maumus F."/>
            <person name="Mayer C."/>
            <person name="Miller J."/>
            <person name="Monier A."/>
            <person name="Salamov A."/>
            <person name="Young J."/>
            <person name="Aguilar M."/>
            <person name="Claverie J.M."/>
            <person name="Frickenhaus S."/>
            <person name="Gonzalez K."/>
            <person name="Herman E.K."/>
            <person name="Lin Y.C."/>
            <person name="Napier J."/>
            <person name="Ogata H."/>
            <person name="Sarno A.F."/>
            <person name="Shmutz J."/>
            <person name="Schroeder D."/>
            <person name="de Vargas C."/>
            <person name="Verret F."/>
            <person name="von Dassow P."/>
            <person name="Valentin K."/>
            <person name="Van de Peer Y."/>
            <person name="Wheeler G."/>
            <person name="Dacks J.B."/>
            <person name="Delwiche C.F."/>
            <person name="Dyhrman S.T."/>
            <person name="Glockner G."/>
            <person name="John U."/>
            <person name="Richards T."/>
            <person name="Worden A.Z."/>
            <person name="Zhang X."/>
            <person name="Grigoriev I.V."/>
            <person name="Allen A.E."/>
            <person name="Bidle K."/>
            <person name="Borodovsky M."/>
            <person name="Bowler C."/>
            <person name="Brownlee C."/>
            <person name="Cock J.M."/>
            <person name="Elias M."/>
            <person name="Gladyshev V.N."/>
            <person name="Groth M."/>
            <person name="Guda C."/>
            <person name="Hadaegh A."/>
            <person name="Iglesias-Rodriguez M.D."/>
            <person name="Jenkins J."/>
            <person name="Jones B.M."/>
            <person name="Lawson T."/>
            <person name="Leese F."/>
            <person name="Lindquist E."/>
            <person name="Lobanov A."/>
            <person name="Lomsadze A."/>
            <person name="Malik S.B."/>
            <person name="Marsh M.E."/>
            <person name="Mackinder L."/>
            <person name="Mock T."/>
            <person name="Mueller-Roeber B."/>
            <person name="Pagarete A."/>
            <person name="Parker M."/>
            <person name="Probert I."/>
            <person name="Quesneville H."/>
            <person name="Raines C."/>
            <person name="Rensing S.A."/>
            <person name="Riano-Pachon D.M."/>
            <person name="Richier S."/>
            <person name="Rokitta S."/>
            <person name="Shiraiwa Y."/>
            <person name="Soanes D.M."/>
            <person name="van der Giezen M."/>
            <person name="Wahlund T.M."/>
            <person name="Williams B."/>
            <person name="Wilson W."/>
            <person name="Wolfe G."/>
            <person name="Wurch L.L."/>
        </authorList>
    </citation>
    <scope>NUCLEOTIDE SEQUENCE</scope>
</reference>
<dbReference type="EnsemblProtists" id="EOD34268">
    <property type="protein sequence ID" value="EOD34268"/>
    <property type="gene ID" value="EMIHUDRAFT_98670"/>
</dbReference>
<proteinExistence type="predicted"/>
<evidence type="ECO:0000256" key="1">
    <source>
        <dbReference type="ARBA" id="ARBA00004123"/>
    </source>
</evidence>
<name>A0A0D3KET3_EMIH1</name>
<dbReference type="PROSITE" id="PS51032">
    <property type="entry name" value="AP2_ERF"/>
    <property type="match status" value="1"/>
</dbReference>
<dbReference type="InterPro" id="IPR036955">
    <property type="entry name" value="AP2/ERF_dom_sf"/>
</dbReference>
<dbReference type="InterPro" id="IPR016177">
    <property type="entry name" value="DNA-bd_dom_sf"/>
</dbReference>
<evidence type="ECO:0000256" key="5">
    <source>
        <dbReference type="ARBA" id="ARBA00023242"/>
    </source>
</evidence>
<dbReference type="GO" id="GO:0003700">
    <property type="term" value="F:DNA-binding transcription factor activity"/>
    <property type="evidence" value="ECO:0007669"/>
    <property type="project" value="InterPro"/>
</dbReference>
<keyword evidence="9" id="KW-1185">Reference proteome</keyword>
<dbReference type="InterPro" id="IPR001471">
    <property type="entry name" value="AP2/ERF_dom"/>
</dbReference>
<organism evidence="8 9">
    <name type="scientific">Emiliania huxleyi (strain CCMP1516)</name>
    <dbReference type="NCBI Taxonomy" id="280463"/>
    <lineage>
        <taxon>Eukaryota</taxon>
        <taxon>Haptista</taxon>
        <taxon>Haptophyta</taxon>
        <taxon>Prymnesiophyceae</taxon>
        <taxon>Isochrysidales</taxon>
        <taxon>Noelaerhabdaceae</taxon>
        <taxon>Emiliania</taxon>
    </lineage>
</organism>
<evidence type="ECO:0000256" key="2">
    <source>
        <dbReference type="ARBA" id="ARBA00023015"/>
    </source>
</evidence>
<dbReference type="KEGG" id="ehx:EMIHUDRAFT_98670"/>
<keyword evidence="2" id="KW-0805">Transcription regulation</keyword>
<protein>
    <recommendedName>
        <fullName evidence="7">AP2/ERF domain-containing protein</fullName>
    </recommendedName>
</protein>
<dbReference type="SUPFAM" id="SSF54171">
    <property type="entry name" value="DNA-binding domain"/>
    <property type="match status" value="1"/>
</dbReference>
<dbReference type="Gene3D" id="3.30.730.10">
    <property type="entry name" value="AP2/ERF domain"/>
    <property type="match status" value="1"/>
</dbReference>
<dbReference type="AlphaFoldDB" id="A0A0D3KET3"/>
<accession>A0A0D3KET3</accession>
<evidence type="ECO:0000256" key="4">
    <source>
        <dbReference type="ARBA" id="ARBA00023163"/>
    </source>
</evidence>
<comment type="subcellular location">
    <subcellularLocation>
        <location evidence="1">Nucleus</location>
    </subcellularLocation>
</comment>
<evidence type="ECO:0000313" key="9">
    <source>
        <dbReference type="Proteomes" id="UP000013827"/>
    </source>
</evidence>
<sequence length="128" mass="13932">MMAPLRTASSERLVLIPATLKNSTTGYKNVNFDRRNMKFQVHVRDGGKRVHLGYFDTAEEAAIAYAQSECGRADAAKLLQPRPAPTPAGAEAIRQAEREGLTLTTNSSSNSGYKGVCYNPKQRGSKNS</sequence>